<dbReference type="AlphaFoldDB" id="A0A7J6FZN9"/>
<reference evidence="1 2" key="1">
    <citation type="journal article" date="2020" name="bioRxiv">
        <title>Sequence and annotation of 42 cannabis genomes reveals extensive copy number variation in cannabinoid synthesis and pathogen resistance genes.</title>
        <authorList>
            <person name="Mckernan K.J."/>
            <person name="Helbert Y."/>
            <person name="Kane L.T."/>
            <person name="Ebling H."/>
            <person name="Zhang L."/>
            <person name="Liu B."/>
            <person name="Eaton Z."/>
            <person name="Mclaughlin S."/>
            <person name="Kingan S."/>
            <person name="Baybayan P."/>
            <person name="Concepcion G."/>
            <person name="Jordan M."/>
            <person name="Riva A."/>
            <person name="Barbazuk W."/>
            <person name="Harkins T."/>
        </authorList>
    </citation>
    <scope>NUCLEOTIDE SEQUENCE [LARGE SCALE GENOMIC DNA]</scope>
    <source>
        <strain evidence="2">cv. Jamaican Lion 4</strain>
        <tissue evidence="1">Leaf</tissue>
    </source>
</reference>
<dbReference type="EMBL" id="JAATIP010000087">
    <property type="protein sequence ID" value="KAF4376047.1"/>
    <property type="molecule type" value="Genomic_DNA"/>
</dbReference>
<proteinExistence type="predicted"/>
<name>A0A7J6FZN9_CANSA</name>
<dbReference type="PANTHER" id="PTHR34970:SF5">
    <property type="entry name" value="PROTEIN, PUTATIVE-RELATED"/>
    <property type="match status" value="1"/>
</dbReference>
<comment type="caution">
    <text evidence="1">The sequence shown here is derived from an EMBL/GenBank/DDBJ whole genome shotgun (WGS) entry which is preliminary data.</text>
</comment>
<gene>
    <name evidence="1" type="ORF">F8388_022568</name>
</gene>
<dbReference type="PANTHER" id="PTHR34970">
    <property type="entry name" value="ABC TRANSPORTER A FAMILY PROTEIN"/>
    <property type="match status" value="1"/>
</dbReference>
<accession>A0A7J6FZN9</accession>
<dbReference type="Proteomes" id="UP000525078">
    <property type="component" value="Unassembled WGS sequence"/>
</dbReference>
<organism evidence="1 2">
    <name type="scientific">Cannabis sativa</name>
    <name type="common">Hemp</name>
    <name type="synonym">Marijuana</name>
    <dbReference type="NCBI Taxonomy" id="3483"/>
    <lineage>
        <taxon>Eukaryota</taxon>
        <taxon>Viridiplantae</taxon>
        <taxon>Streptophyta</taxon>
        <taxon>Embryophyta</taxon>
        <taxon>Tracheophyta</taxon>
        <taxon>Spermatophyta</taxon>
        <taxon>Magnoliopsida</taxon>
        <taxon>eudicotyledons</taxon>
        <taxon>Gunneridae</taxon>
        <taxon>Pentapetalae</taxon>
        <taxon>rosids</taxon>
        <taxon>fabids</taxon>
        <taxon>Rosales</taxon>
        <taxon>Cannabaceae</taxon>
        <taxon>Cannabis</taxon>
    </lineage>
</organism>
<evidence type="ECO:0000313" key="1">
    <source>
        <dbReference type="EMBL" id="KAF4376047.1"/>
    </source>
</evidence>
<feature type="non-terminal residue" evidence="1">
    <location>
        <position position="1"/>
    </location>
</feature>
<protein>
    <submittedName>
        <fullName evidence="1">Uncharacterized protein</fullName>
    </submittedName>
</protein>
<evidence type="ECO:0000313" key="2">
    <source>
        <dbReference type="Proteomes" id="UP000525078"/>
    </source>
</evidence>
<sequence>MLRTRLAWTTIGFAVSAAAISQFVWKDLLVDRHTFSSEMRQKFDALEQRVANLESVPYQNSNSITNTEEYLGHFLPHKWIVGTVGDPKSSL</sequence>